<dbReference type="Proteomes" id="UP000249949">
    <property type="component" value="Chromosome"/>
</dbReference>
<dbReference type="GO" id="GO:0003677">
    <property type="term" value="F:DNA binding"/>
    <property type="evidence" value="ECO:0007669"/>
    <property type="project" value="InterPro"/>
</dbReference>
<keyword evidence="4" id="KW-0067">ATP-binding</keyword>
<dbReference type="Pfam" id="PF00271">
    <property type="entry name" value="Helicase_C"/>
    <property type="match status" value="1"/>
</dbReference>
<dbReference type="InterPro" id="IPR027417">
    <property type="entry name" value="P-loop_NTPase"/>
</dbReference>
<dbReference type="InterPro" id="IPR006935">
    <property type="entry name" value="Helicase/UvrB_N"/>
</dbReference>
<dbReference type="PANTHER" id="PTHR11274:SF0">
    <property type="entry name" value="GENERAL TRANSCRIPTION AND DNA REPAIR FACTOR IIH HELICASE SUBUNIT XPB"/>
    <property type="match status" value="1"/>
</dbReference>
<evidence type="ECO:0000256" key="4">
    <source>
        <dbReference type="ARBA" id="ARBA00022840"/>
    </source>
</evidence>
<evidence type="ECO:0000313" key="7">
    <source>
        <dbReference type="EMBL" id="ARS64877.1"/>
    </source>
</evidence>
<dbReference type="InterPro" id="IPR014001">
    <property type="entry name" value="Helicase_ATP-bd"/>
</dbReference>
<dbReference type="SUPFAM" id="SSF52540">
    <property type="entry name" value="P-loop containing nucleoside triphosphate hydrolases"/>
    <property type="match status" value="1"/>
</dbReference>
<keyword evidence="8" id="KW-1185">Reference proteome</keyword>
<reference evidence="7 8" key="1">
    <citation type="journal article" date="2017" name="Environ. Microbiol.">
        <title>Genome and epigenome of a novel marine Thaumarchaeota strain suggest viral infection, phosphorothioation DNA modification and multiple restriction systems.</title>
        <authorList>
            <person name="Ahlgren N.A."/>
            <person name="Chen Y."/>
            <person name="Needham D.M."/>
            <person name="Parada A.E."/>
            <person name="Sachdeva R."/>
            <person name="Trinh V."/>
            <person name="Chen T."/>
            <person name="Fuhrman J.A."/>
        </authorList>
    </citation>
    <scope>NUCLEOTIDE SEQUENCE [LARGE SCALE GENOMIC DNA]</scope>
    <source>
        <strain evidence="7 8">SPOT01</strain>
    </source>
</reference>
<dbReference type="AlphaFoldDB" id="A0A2Z2HN56"/>
<evidence type="ECO:0000259" key="6">
    <source>
        <dbReference type="PROSITE" id="PS51194"/>
    </source>
</evidence>
<evidence type="ECO:0000256" key="1">
    <source>
        <dbReference type="ARBA" id="ARBA00022741"/>
    </source>
</evidence>
<dbReference type="GO" id="GO:0140097">
    <property type="term" value="F:catalytic activity, acting on DNA"/>
    <property type="evidence" value="ECO:0007669"/>
    <property type="project" value="UniProtKB-ARBA"/>
</dbReference>
<dbReference type="PANTHER" id="PTHR11274">
    <property type="entry name" value="RAD25/XP-B DNA REPAIR HELICASE"/>
    <property type="match status" value="1"/>
</dbReference>
<dbReference type="PROSITE" id="PS51192">
    <property type="entry name" value="HELICASE_ATP_BIND_1"/>
    <property type="match status" value="1"/>
</dbReference>
<evidence type="ECO:0000313" key="8">
    <source>
        <dbReference type="Proteomes" id="UP000249949"/>
    </source>
</evidence>
<dbReference type="KEGG" id="nct:NMSP_1262"/>
<feature type="domain" description="Helicase ATP-binding" evidence="5">
    <location>
        <begin position="261"/>
        <end position="445"/>
    </location>
</feature>
<dbReference type="InterPro" id="IPR001650">
    <property type="entry name" value="Helicase_C-like"/>
</dbReference>
<dbReference type="GO" id="GO:0016787">
    <property type="term" value="F:hydrolase activity"/>
    <property type="evidence" value="ECO:0007669"/>
    <property type="project" value="UniProtKB-KW"/>
</dbReference>
<dbReference type="RefSeq" id="WP_086907921.1">
    <property type="nucleotide sequence ID" value="NZ_CP021324.1"/>
</dbReference>
<keyword evidence="1" id="KW-0547">Nucleotide-binding</keyword>
<dbReference type="OrthoDB" id="11644at2157"/>
<protein>
    <submittedName>
        <fullName evidence="7">Putative type I restriction enzyme</fullName>
    </submittedName>
</protein>
<name>A0A2Z2HN56_9ARCH</name>
<evidence type="ECO:0000256" key="3">
    <source>
        <dbReference type="ARBA" id="ARBA00022806"/>
    </source>
</evidence>
<proteinExistence type="predicted"/>
<keyword evidence="3" id="KW-0347">Helicase</keyword>
<dbReference type="SMART" id="SM00490">
    <property type="entry name" value="HELICc"/>
    <property type="match status" value="1"/>
</dbReference>
<evidence type="ECO:0000256" key="2">
    <source>
        <dbReference type="ARBA" id="ARBA00022801"/>
    </source>
</evidence>
<feature type="domain" description="Helicase C-terminal" evidence="6">
    <location>
        <begin position="554"/>
        <end position="713"/>
    </location>
</feature>
<organism evidence="7 8">
    <name type="scientific">Candidatus Nitrosomarinus catalinensis</name>
    <dbReference type="NCBI Taxonomy" id="1898749"/>
    <lineage>
        <taxon>Archaea</taxon>
        <taxon>Nitrososphaerota</taxon>
        <taxon>Nitrososphaeria</taxon>
        <taxon>Nitrosopumilales</taxon>
        <taxon>Nitrosopumilaceae</taxon>
        <taxon>Candidatus Nitrosomarinus</taxon>
    </lineage>
</organism>
<dbReference type="Pfam" id="PF04851">
    <property type="entry name" value="ResIII"/>
    <property type="match status" value="1"/>
</dbReference>
<dbReference type="PROSITE" id="PS51194">
    <property type="entry name" value="HELICASE_CTER"/>
    <property type="match status" value="1"/>
</dbReference>
<dbReference type="GO" id="GO:0005524">
    <property type="term" value="F:ATP binding"/>
    <property type="evidence" value="ECO:0007669"/>
    <property type="project" value="UniProtKB-KW"/>
</dbReference>
<dbReference type="EMBL" id="CP021324">
    <property type="protein sequence ID" value="ARS64877.1"/>
    <property type="molecule type" value="Genomic_DNA"/>
</dbReference>
<dbReference type="SMART" id="SM00487">
    <property type="entry name" value="DEXDc"/>
    <property type="match status" value="1"/>
</dbReference>
<keyword evidence="2" id="KW-0378">Hydrolase</keyword>
<dbReference type="InterPro" id="IPR050615">
    <property type="entry name" value="ATP-dep_DNA_Helicase"/>
</dbReference>
<accession>A0A2Z2HN56</accession>
<dbReference type="GO" id="GO:0004386">
    <property type="term" value="F:helicase activity"/>
    <property type="evidence" value="ECO:0007669"/>
    <property type="project" value="UniProtKB-KW"/>
</dbReference>
<dbReference type="GeneID" id="32901712"/>
<evidence type="ECO:0000259" key="5">
    <source>
        <dbReference type="PROSITE" id="PS51192"/>
    </source>
</evidence>
<sequence length="748" mass="86882">MDEINSFEELDINYEYNSNRNFVYADFFNKILPHCNYYKRFGGIFSGQKFVQCAEGLQDFIKENDGTMQLAIIPVFDEKDKEAFSKNSREQIITEKWKVELNEIEDSLKQDHIKALAWMISTGKLTIKLILPQDENGNPLTREQLRDEEVLVNEVGIFTNKHGEALSFHGHIDAKKDESDVIRITTSRHWVPKEKRQRDKDFDKFEEFWNNETCKIGDITCQIRPLTPELVDYFKETAPEEPPESLFVPPQLREYQNDAIQNWQENGNRGIFEMATGTGKTFTAIGCIDRLRTIHKKLFVVVSAPYTNLVDQWEDELKKWHIPSIKLEEGWTKTLRREISAINKTENSQVTVVICTHNKFSTDNLIKNIEKCNTKTLLIVDEAHHVGAGNTLEDVEELMLGKKELTQGARKGLSEKYDFRLALSATIVRYFDDEGTDYLRKYFSGTKTGDDGKPLSTVINFDLKRAIDECSNCKESKKNCSCGEFKGYLCGYNYHPYFIELTATEFDEYKRLTYEAVRYLKSKDPGVKSMGQNKIIQRSRIIRDASQKIPTFIKIMKSFTKIKHLLVFYSERQYDEIDKILEKSSETLGYARPVFKRITHDSPKDKRKRKKYLRDFAKEDYDMILANRVLDEGMDVPEAKGCIVLASTGNPTQFVQRRGRVLRQFDDLYLDGTSKTHANIYDVLVRPNLEGFENPEAHKLEIGMIKSQLARITEMASLALNYDDDLKEKIKEFKNNLPEDVFEQEYDE</sequence>
<dbReference type="Gene3D" id="3.40.50.300">
    <property type="entry name" value="P-loop containing nucleotide triphosphate hydrolases"/>
    <property type="match status" value="2"/>
</dbReference>
<gene>
    <name evidence="7" type="ORF">NMSP_1262</name>
</gene>